<organism evidence="1 2">
    <name type="scientific">Oryza rufipogon</name>
    <name type="common">Brownbeard rice</name>
    <name type="synonym">Asian wild rice</name>
    <dbReference type="NCBI Taxonomy" id="4529"/>
    <lineage>
        <taxon>Eukaryota</taxon>
        <taxon>Viridiplantae</taxon>
        <taxon>Streptophyta</taxon>
        <taxon>Embryophyta</taxon>
        <taxon>Tracheophyta</taxon>
        <taxon>Spermatophyta</taxon>
        <taxon>Magnoliopsida</taxon>
        <taxon>Liliopsida</taxon>
        <taxon>Poales</taxon>
        <taxon>Poaceae</taxon>
        <taxon>BOP clade</taxon>
        <taxon>Oryzoideae</taxon>
        <taxon>Oryzeae</taxon>
        <taxon>Oryzinae</taxon>
        <taxon>Oryza</taxon>
    </lineage>
</organism>
<dbReference type="AlphaFoldDB" id="A0A0E0RKK0"/>
<accession>A0A0E0RKK0</accession>
<protein>
    <submittedName>
        <fullName evidence="1">Uncharacterized protein</fullName>
    </submittedName>
</protein>
<keyword evidence="2" id="KW-1185">Reference proteome</keyword>
<proteinExistence type="predicted"/>
<dbReference type="HOGENOM" id="CLU_2945808_0_0_1"/>
<dbReference type="EnsemblPlants" id="ORUFI12G22510.1">
    <property type="protein sequence ID" value="ORUFI12G22510.1"/>
    <property type="gene ID" value="ORUFI12G22510"/>
</dbReference>
<evidence type="ECO:0000313" key="1">
    <source>
        <dbReference type="EnsemblPlants" id="ORUFI12G22510.1"/>
    </source>
</evidence>
<sequence>MARGRSQRRSTAAAAAVPVVGFISSHLMGLLLFSSLLFPTGLLLYCLVYSHFHHLISSTV</sequence>
<evidence type="ECO:0000313" key="2">
    <source>
        <dbReference type="Proteomes" id="UP000008022"/>
    </source>
</evidence>
<name>A0A0E0RKK0_ORYRU</name>
<reference evidence="2" key="1">
    <citation type="submission" date="2013-06" db="EMBL/GenBank/DDBJ databases">
        <authorList>
            <person name="Zhao Q."/>
        </authorList>
    </citation>
    <scope>NUCLEOTIDE SEQUENCE</scope>
    <source>
        <strain evidence="2">cv. W1943</strain>
    </source>
</reference>
<dbReference type="Proteomes" id="UP000008022">
    <property type="component" value="Unassembled WGS sequence"/>
</dbReference>
<reference evidence="1" key="2">
    <citation type="submission" date="2015-06" db="UniProtKB">
        <authorList>
            <consortium name="EnsemblPlants"/>
        </authorList>
    </citation>
    <scope>IDENTIFICATION</scope>
</reference>
<dbReference type="Gramene" id="ORUFI12G22510.1">
    <property type="protein sequence ID" value="ORUFI12G22510.1"/>
    <property type="gene ID" value="ORUFI12G22510"/>
</dbReference>